<evidence type="ECO:0000256" key="9">
    <source>
        <dbReference type="PROSITE-ProRule" id="PRU00323"/>
    </source>
</evidence>
<keyword evidence="15" id="KW-1185">Reference proteome</keyword>
<dbReference type="Proteomes" id="UP000261560">
    <property type="component" value="Unplaced"/>
</dbReference>
<name>A0A3B3BMH0_ORYME</name>
<dbReference type="Pfam" id="PF00193">
    <property type="entry name" value="Xlink"/>
    <property type="match status" value="1"/>
</dbReference>
<evidence type="ECO:0000313" key="14">
    <source>
        <dbReference type="Ensembl" id="ENSOMEP00000006695.1"/>
    </source>
</evidence>
<dbReference type="PRINTS" id="PR01265">
    <property type="entry name" value="LINKMODULE"/>
</dbReference>
<feature type="signal peptide" evidence="12">
    <location>
        <begin position="1"/>
        <end position="17"/>
    </location>
</feature>
<dbReference type="InterPro" id="IPR000538">
    <property type="entry name" value="Link_dom"/>
</dbReference>
<organism evidence="14 15">
    <name type="scientific">Oryzias melastigma</name>
    <name type="common">Marine medaka</name>
    <dbReference type="NCBI Taxonomy" id="30732"/>
    <lineage>
        <taxon>Eukaryota</taxon>
        <taxon>Metazoa</taxon>
        <taxon>Chordata</taxon>
        <taxon>Craniata</taxon>
        <taxon>Vertebrata</taxon>
        <taxon>Euteleostomi</taxon>
        <taxon>Actinopterygii</taxon>
        <taxon>Neopterygii</taxon>
        <taxon>Teleostei</taxon>
        <taxon>Neoteleostei</taxon>
        <taxon>Acanthomorphata</taxon>
        <taxon>Ovalentaria</taxon>
        <taxon>Atherinomorphae</taxon>
        <taxon>Beloniformes</taxon>
        <taxon>Adrianichthyidae</taxon>
        <taxon>Oryziinae</taxon>
        <taxon>Oryzias</taxon>
    </lineage>
</organism>
<accession>A0A3B3BMH0</accession>
<keyword evidence="4 11" id="KW-1133">Transmembrane helix</keyword>
<evidence type="ECO:0000256" key="8">
    <source>
        <dbReference type="ARBA" id="ARBA00023180"/>
    </source>
</evidence>
<dbReference type="GO" id="GO:0004888">
    <property type="term" value="F:transmembrane signaling receptor activity"/>
    <property type="evidence" value="ECO:0007669"/>
    <property type="project" value="TreeGrafter"/>
</dbReference>
<dbReference type="PANTHER" id="PTHR10225:SF2">
    <property type="entry name" value="LYMPHATIC VESSEL ENDOTHELIAL HYALURONIC ACID RECEPTOR 1"/>
    <property type="match status" value="1"/>
</dbReference>
<dbReference type="InterPro" id="IPR043210">
    <property type="entry name" value="CD44_antigen-like"/>
</dbReference>
<dbReference type="OMA" id="NIETEMW"/>
<dbReference type="GO" id="GO:0005886">
    <property type="term" value="C:plasma membrane"/>
    <property type="evidence" value="ECO:0007669"/>
    <property type="project" value="TreeGrafter"/>
</dbReference>
<dbReference type="InterPro" id="IPR016186">
    <property type="entry name" value="C-type_lectin-like/link_sf"/>
</dbReference>
<dbReference type="GO" id="GO:0005540">
    <property type="term" value="F:hyaluronic acid binding"/>
    <property type="evidence" value="ECO:0007669"/>
    <property type="project" value="InterPro"/>
</dbReference>
<evidence type="ECO:0000313" key="15">
    <source>
        <dbReference type="Proteomes" id="UP000261560"/>
    </source>
</evidence>
<dbReference type="KEGG" id="oml:112139186"/>
<keyword evidence="2 11" id="KW-0812">Transmembrane</keyword>
<feature type="transmembrane region" description="Helical" evidence="11">
    <location>
        <begin position="248"/>
        <end position="268"/>
    </location>
</feature>
<reference evidence="14" key="2">
    <citation type="submission" date="2025-09" db="UniProtKB">
        <authorList>
            <consortium name="Ensembl"/>
        </authorList>
    </citation>
    <scope>IDENTIFICATION</scope>
</reference>
<evidence type="ECO:0000256" key="12">
    <source>
        <dbReference type="SAM" id="SignalP"/>
    </source>
</evidence>
<evidence type="ECO:0000256" key="1">
    <source>
        <dbReference type="ARBA" id="ARBA00004167"/>
    </source>
</evidence>
<evidence type="ECO:0000259" key="13">
    <source>
        <dbReference type="PROSITE" id="PS50963"/>
    </source>
</evidence>
<keyword evidence="5 11" id="KW-0472">Membrane</keyword>
<evidence type="ECO:0000256" key="4">
    <source>
        <dbReference type="ARBA" id="ARBA00022989"/>
    </source>
</evidence>
<comment type="subcellular location">
    <subcellularLocation>
        <location evidence="1">Membrane</location>
        <topology evidence="1">Single-pass membrane protein</topology>
    </subcellularLocation>
</comment>
<feature type="region of interest" description="Disordered" evidence="10">
    <location>
        <begin position="142"/>
        <end position="211"/>
    </location>
</feature>
<evidence type="ECO:0000256" key="5">
    <source>
        <dbReference type="ARBA" id="ARBA00023136"/>
    </source>
</evidence>
<keyword evidence="3 12" id="KW-0732">Signal</keyword>
<feature type="compositionally biased region" description="Low complexity" evidence="10">
    <location>
        <begin position="185"/>
        <end position="203"/>
    </location>
</feature>
<feature type="domain" description="Link" evidence="13">
    <location>
        <begin position="39"/>
        <end position="129"/>
    </location>
</feature>
<dbReference type="RefSeq" id="XP_024117670.1">
    <property type="nucleotide sequence ID" value="XM_024261902.2"/>
</dbReference>
<protein>
    <submittedName>
        <fullName evidence="14">CD44 antigen-like</fullName>
    </submittedName>
</protein>
<evidence type="ECO:0000256" key="2">
    <source>
        <dbReference type="ARBA" id="ARBA00022692"/>
    </source>
</evidence>
<dbReference type="PaxDb" id="30732-ENSOMEP00000006695"/>
<evidence type="ECO:0000256" key="11">
    <source>
        <dbReference type="SAM" id="Phobius"/>
    </source>
</evidence>
<dbReference type="PANTHER" id="PTHR10225">
    <property type="entry name" value="HYALURONAN RECEPTOR"/>
    <property type="match status" value="1"/>
</dbReference>
<evidence type="ECO:0000256" key="10">
    <source>
        <dbReference type="SAM" id="MobiDB-lite"/>
    </source>
</evidence>
<dbReference type="OrthoDB" id="9938473at2759"/>
<feature type="disulfide bond" evidence="9">
    <location>
        <begin position="84"/>
        <end position="105"/>
    </location>
</feature>
<dbReference type="AlphaFoldDB" id="A0A3B3BMH0"/>
<sequence>MMARLCIFCSTFLLSLAGFSEPSESSLDKVIPQSYTSSGVFLLIEGGEYTLNFTAARDACLSLNVTMATKAQMERAIQHGLETCKYGWIAEMIAVVPRLKSDKFCGKGNTGVVSWNAPSHRKFAVFCFNSSVLENLEQHVSTSTVNSKSVTSSSRLRTPSTSPAARTLRSTPPPPTPTAGSHRQASSASTSSALVQTTSGTSSSPPPPLLIMSTSSEDSFTFLTSAQTSGPSLSSASEQPKSNILIKYFPAVIIALVGVFLLMAAGAVQIHKWRRSGWYQQQKDDEETEMWKSPNSEMDLQSEHGAELELGEEELQLHRKFSSQMTLCVNPQRPASLSE</sequence>
<dbReference type="STRING" id="30732.ENSOMEP00000006695"/>
<feature type="chain" id="PRO_5017343328" evidence="12">
    <location>
        <begin position="18"/>
        <end position="339"/>
    </location>
</feature>
<dbReference type="SUPFAM" id="SSF56436">
    <property type="entry name" value="C-type lectin-like"/>
    <property type="match status" value="1"/>
</dbReference>
<reference evidence="14" key="1">
    <citation type="submission" date="2025-08" db="UniProtKB">
        <authorList>
            <consortium name="Ensembl"/>
        </authorList>
    </citation>
    <scope>IDENTIFICATION</scope>
</reference>
<evidence type="ECO:0000256" key="6">
    <source>
        <dbReference type="ARBA" id="ARBA00023157"/>
    </source>
</evidence>
<keyword evidence="7" id="KW-0675">Receptor</keyword>
<evidence type="ECO:0000256" key="7">
    <source>
        <dbReference type="ARBA" id="ARBA00023170"/>
    </source>
</evidence>
<dbReference type="Ensembl" id="ENSOMET00000005380.1">
    <property type="protein sequence ID" value="ENSOMEP00000006695.1"/>
    <property type="gene ID" value="ENSOMEG00000007742.1"/>
</dbReference>
<dbReference type="GO" id="GO:0007155">
    <property type="term" value="P:cell adhesion"/>
    <property type="evidence" value="ECO:0007669"/>
    <property type="project" value="InterPro"/>
</dbReference>
<dbReference type="InterPro" id="IPR016187">
    <property type="entry name" value="CTDL_fold"/>
</dbReference>
<dbReference type="Gene3D" id="3.10.100.10">
    <property type="entry name" value="Mannose-Binding Protein A, subunit A"/>
    <property type="match status" value="1"/>
</dbReference>
<dbReference type="GeneTree" id="ENSGT00530000063822"/>
<feature type="compositionally biased region" description="Low complexity" evidence="10">
    <location>
        <begin position="142"/>
        <end position="163"/>
    </location>
</feature>
<proteinExistence type="predicted"/>
<dbReference type="PROSITE" id="PS50963">
    <property type="entry name" value="LINK_2"/>
    <property type="match status" value="1"/>
</dbReference>
<evidence type="ECO:0000256" key="3">
    <source>
        <dbReference type="ARBA" id="ARBA00022729"/>
    </source>
</evidence>
<keyword evidence="6 9" id="KW-1015">Disulfide bond</keyword>
<dbReference type="GeneID" id="112139186"/>
<dbReference type="PROSITE" id="PS01241">
    <property type="entry name" value="LINK_1"/>
    <property type="match status" value="1"/>
</dbReference>
<dbReference type="SMART" id="SM00445">
    <property type="entry name" value="LINK"/>
    <property type="match status" value="1"/>
</dbReference>
<comment type="caution">
    <text evidence="9">Lacks conserved residue(s) required for the propagation of feature annotation.</text>
</comment>
<keyword evidence="8" id="KW-0325">Glycoprotein</keyword>